<protein>
    <submittedName>
        <fullName evidence="2">Uncharacterized protein</fullName>
    </submittedName>
</protein>
<gene>
    <name evidence="2" type="ORF">FA13DRAFT_343038</name>
</gene>
<organism evidence="2 3">
    <name type="scientific">Coprinellus micaceus</name>
    <name type="common">Glistening ink-cap mushroom</name>
    <name type="synonym">Coprinus micaceus</name>
    <dbReference type="NCBI Taxonomy" id="71717"/>
    <lineage>
        <taxon>Eukaryota</taxon>
        <taxon>Fungi</taxon>
        <taxon>Dikarya</taxon>
        <taxon>Basidiomycota</taxon>
        <taxon>Agaricomycotina</taxon>
        <taxon>Agaricomycetes</taxon>
        <taxon>Agaricomycetidae</taxon>
        <taxon>Agaricales</taxon>
        <taxon>Agaricineae</taxon>
        <taxon>Psathyrellaceae</taxon>
        <taxon>Coprinellus</taxon>
    </lineage>
</organism>
<evidence type="ECO:0000313" key="2">
    <source>
        <dbReference type="EMBL" id="TEB19649.1"/>
    </source>
</evidence>
<sequence length="364" mass="40909">MHRNPLRHGVRRNGPVRDWEVMKVARAMVHEDTSQVAEYLSKNMGLDVLHSMLGNLDASLIPPANTEGHSPATRRHVDIASSTMTDLLVILGSFNDAANPLTLKPFMDDCWTLLVERRDEVARWILYFIPYSVASSSVGNILHVCVEVMMMMNSEHRGFYKEEIISAASTARIIIHLICLTHPRTQKVVTCRQAPFRGCSITEVWRLYLTVNASSHLSVVEQLTMASPATRRQVITALVDSARERTSQMCDRRAIRAASRCFFNLVSGTWVFPYPLWRTLNSRTFMAHCSKYLLAFAKEAGEYQDHESDIWLYISQSAEMLAMTAAVRVVKNPIEGHCRERDSASSIPLPREGTAVRSGASGSE</sequence>
<accession>A0A4Y7SD67</accession>
<dbReference type="Proteomes" id="UP000298030">
    <property type="component" value="Unassembled WGS sequence"/>
</dbReference>
<name>A0A4Y7SD67_COPMI</name>
<proteinExistence type="predicted"/>
<evidence type="ECO:0000256" key="1">
    <source>
        <dbReference type="SAM" id="MobiDB-lite"/>
    </source>
</evidence>
<dbReference type="AlphaFoldDB" id="A0A4Y7SD67"/>
<feature type="region of interest" description="Disordered" evidence="1">
    <location>
        <begin position="341"/>
        <end position="364"/>
    </location>
</feature>
<reference evidence="2 3" key="1">
    <citation type="journal article" date="2019" name="Nat. Ecol. Evol.">
        <title>Megaphylogeny resolves global patterns of mushroom evolution.</title>
        <authorList>
            <person name="Varga T."/>
            <person name="Krizsan K."/>
            <person name="Foldi C."/>
            <person name="Dima B."/>
            <person name="Sanchez-Garcia M."/>
            <person name="Sanchez-Ramirez S."/>
            <person name="Szollosi G.J."/>
            <person name="Szarkandi J.G."/>
            <person name="Papp V."/>
            <person name="Albert L."/>
            <person name="Andreopoulos W."/>
            <person name="Angelini C."/>
            <person name="Antonin V."/>
            <person name="Barry K.W."/>
            <person name="Bougher N.L."/>
            <person name="Buchanan P."/>
            <person name="Buyck B."/>
            <person name="Bense V."/>
            <person name="Catcheside P."/>
            <person name="Chovatia M."/>
            <person name="Cooper J."/>
            <person name="Damon W."/>
            <person name="Desjardin D."/>
            <person name="Finy P."/>
            <person name="Geml J."/>
            <person name="Haridas S."/>
            <person name="Hughes K."/>
            <person name="Justo A."/>
            <person name="Karasinski D."/>
            <person name="Kautmanova I."/>
            <person name="Kiss B."/>
            <person name="Kocsube S."/>
            <person name="Kotiranta H."/>
            <person name="LaButti K.M."/>
            <person name="Lechner B.E."/>
            <person name="Liimatainen K."/>
            <person name="Lipzen A."/>
            <person name="Lukacs Z."/>
            <person name="Mihaltcheva S."/>
            <person name="Morgado L.N."/>
            <person name="Niskanen T."/>
            <person name="Noordeloos M.E."/>
            <person name="Ohm R.A."/>
            <person name="Ortiz-Santana B."/>
            <person name="Ovrebo C."/>
            <person name="Racz N."/>
            <person name="Riley R."/>
            <person name="Savchenko A."/>
            <person name="Shiryaev A."/>
            <person name="Soop K."/>
            <person name="Spirin V."/>
            <person name="Szebenyi C."/>
            <person name="Tomsovsky M."/>
            <person name="Tulloss R.E."/>
            <person name="Uehling J."/>
            <person name="Grigoriev I.V."/>
            <person name="Vagvolgyi C."/>
            <person name="Papp T."/>
            <person name="Martin F.M."/>
            <person name="Miettinen O."/>
            <person name="Hibbett D.S."/>
            <person name="Nagy L.G."/>
        </authorList>
    </citation>
    <scope>NUCLEOTIDE SEQUENCE [LARGE SCALE GENOMIC DNA]</scope>
    <source>
        <strain evidence="2 3">FP101781</strain>
    </source>
</reference>
<evidence type="ECO:0000313" key="3">
    <source>
        <dbReference type="Proteomes" id="UP000298030"/>
    </source>
</evidence>
<comment type="caution">
    <text evidence="2">The sequence shown here is derived from an EMBL/GenBank/DDBJ whole genome shotgun (WGS) entry which is preliminary data.</text>
</comment>
<keyword evidence="3" id="KW-1185">Reference proteome</keyword>
<dbReference type="EMBL" id="QPFP01000181">
    <property type="protein sequence ID" value="TEB19649.1"/>
    <property type="molecule type" value="Genomic_DNA"/>
</dbReference>